<reference evidence="3" key="1">
    <citation type="submission" date="2014-12" db="EMBL/GenBank/DDBJ databases">
        <authorList>
            <person name="Smet A."/>
        </authorList>
    </citation>
    <scope>NUCLEOTIDE SEQUENCE [LARGE SCALE GENOMIC DNA]</scope>
</reference>
<keyword evidence="1" id="KW-0812">Transmembrane</keyword>
<organism evidence="2 3">
    <name type="scientific">Helicobacter heilmannii</name>
    <dbReference type="NCBI Taxonomy" id="35817"/>
    <lineage>
        <taxon>Bacteria</taxon>
        <taxon>Pseudomonadati</taxon>
        <taxon>Campylobacterota</taxon>
        <taxon>Epsilonproteobacteria</taxon>
        <taxon>Campylobacterales</taxon>
        <taxon>Helicobacteraceae</taxon>
        <taxon>Helicobacter</taxon>
    </lineage>
</organism>
<dbReference type="EMBL" id="CDMK01000005">
    <property type="protein sequence ID" value="CRI35350.1"/>
    <property type="molecule type" value="Genomic_DNA"/>
</dbReference>
<sequence length="40" mass="4748">MIGIAVAFFALFCFSVPLLYMVWEFRKADQKRADLKKKHK</sequence>
<proteinExistence type="predicted"/>
<feature type="transmembrane region" description="Helical" evidence="1">
    <location>
        <begin position="6"/>
        <end position="23"/>
    </location>
</feature>
<protein>
    <submittedName>
        <fullName evidence="2">Uncharacterized protein</fullName>
    </submittedName>
</protein>
<evidence type="ECO:0000313" key="2">
    <source>
        <dbReference type="EMBL" id="CRI35350.1"/>
    </source>
</evidence>
<evidence type="ECO:0000256" key="1">
    <source>
        <dbReference type="SAM" id="Phobius"/>
    </source>
</evidence>
<keyword evidence="3" id="KW-1185">Reference proteome</keyword>
<accession>A0A0K2YEE4</accession>
<keyword evidence="1" id="KW-0472">Membrane</keyword>
<dbReference type="AlphaFoldDB" id="A0A0K2YEE4"/>
<keyword evidence="1" id="KW-1133">Transmembrane helix</keyword>
<evidence type="ECO:0000313" key="3">
    <source>
        <dbReference type="Proteomes" id="UP000046090"/>
    </source>
</evidence>
<gene>
    <name evidence="2" type="ORF">HHE01_00140</name>
</gene>
<dbReference type="Proteomes" id="UP000046090">
    <property type="component" value="Unassembled WGS sequence"/>
</dbReference>
<name>A0A0K2YEE4_HELHE</name>